<keyword evidence="2" id="KW-0812">Transmembrane</keyword>
<accession>A0A1W0X5U8</accession>
<keyword evidence="2" id="KW-0472">Membrane</keyword>
<keyword evidence="2" id="KW-1133">Transmembrane helix</keyword>
<dbReference type="AlphaFoldDB" id="A0A1W0X5U8"/>
<dbReference type="Proteomes" id="UP000192578">
    <property type="component" value="Unassembled WGS sequence"/>
</dbReference>
<feature type="region of interest" description="Disordered" evidence="1">
    <location>
        <begin position="1"/>
        <end position="23"/>
    </location>
</feature>
<feature type="compositionally biased region" description="Basic and acidic residues" evidence="1">
    <location>
        <begin position="501"/>
        <end position="516"/>
    </location>
</feature>
<evidence type="ECO:0000256" key="2">
    <source>
        <dbReference type="SAM" id="Phobius"/>
    </source>
</evidence>
<comment type="caution">
    <text evidence="3">The sequence shown here is derived from an EMBL/GenBank/DDBJ whole genome shotgun (WGS) entry which is preliminary data.</text>
</comment>
<evidence type="ECO:0000313" key="3">
    <source>
        <dbReference type="EMBL" id="OQV22926.1"/>
    </source>
</evidence>
<feature type="compositionally biased region" description="Basic and acidic residues" evidence="1">
    <location>
        <begin position="7"/>
        <end position="18"/>
    </location>
</feature>
<feature type="compositionally biased region" description="Acidic residues" evidence="1">
    <location>
        <begin position="260"/>
        <end position="270"/>
    </location>
</feature>
<name>A0A1W0X5U8_HYPEX</name>
<sequence length="810" mass="90265">MLPQPELQKHQQPTDHPSDNSIDLEEELSRYGRVVKRLERYLHLSALHSTCSNLSPNNALQELQKVQSAIEKLVNSLSDAKRRLINGHATDVLPPPHDGDSDSQHHSQLHHLLANLERRLKQCWLKSLEKRLFLEALLRAKSTDSPCNQRHHEEEVSCIPHQPTQKCRRLTRNHSIHEAGDLISATTSLSGRRNLAAPKGAAYGRVDESTPKFAGIQQRNRTMNARLNFFSPELEELFSSNDNSDRNNQQEPLLRPESPSTDDYEPDDKWEDDHDGVFFNAIHSEASLLGKCFDPAHHNLNRSTPPKKSPLKAQLGVKARSVPRFFNKQTGRRFHRHLTRPGTGGAHKNVANRSKSDLDPLMYWEDNQAFYSSDAYSETSLEETVVRKLTDFGDDYYSNWLPAAPSFPFPAPPTKGFHHDGQRQQQAEPLLNCNGNDHAITFNSSSDIIMRELSHHEGGKGKGLGMCSFDSSSRLETSSSSAFEDLILQCKVLESKARRATEEVGEEESHNYRNDLPKLTSSDEPNILPPFSQRITRLEAQWKEHSAVLKKLSAAVRQVTDAHNVVCNRCVTSLAVLMDDFACLLSQLQDVTPAMRERIDRASSQCCLQLIARPPLLPPHPANNANEPHPPEIRSKECLPDLVRQQHGTNGSLFNGGGDFKGKEGPRGIGCAEVKQSSAFKVKLTSERITGGEPSQDSCTLGSASDYSPIGGGTYVVAVADRPKGTVTHHGYRKWASTGSFSGFGGQLRMFVLIFSLIAFTLLVLALNCSAPSCCTYSSRYNYYSSYGLWSVVEALVVPSDLHVPPDRPF</sequence>
<evidence type="ECO:0000313" key="4">
    <source>
        <dbReference type="Proteomes" id="UP000192578"/>
    </source>
</evidence>
<evidence type="ECO:0000256" key="1">
    <source>
        <dbReference type="SAM" id="MobiDB-lite"/>
    </source>
</evidence>
<dbReference type="EMBL" id="MTYJ01000015">
    <property type="protein sequence ID" value="OQV22926.1"/>
    <property type="molecule type" value="Genomic_DNA"/>
</dbReference>
<feature type="transmembrane region" description="Helical" evidence="2">
    <location>
        <begin position="750"/>
        <end position="771"/>
    </location>
</feature>
<reference evidence="4" key="1">
    <citation type="submission" date="2017-01" db="EMBL/GenBank/DDBJ databases">
        <title>Comparative genomics of anhydrobiosis in the tardigrade Hypsibius dujardini.</title>
        <authorList>
            <person name="Yoshida Y."/>
            <person name="Koutsovoulos G."/>
            <person name="Laetsch D."/>
            <person name="Stevens L."/>
            <person name="Kumar S."/>
            <person name="Horikawa D."/>
            <person name="Ishino K."/>
            <person name="Komine S."/>
            <person name="Tomita M."/>
            <person name="Blaxter M."/>
            <person name="Arakawa K."/>
        </authorList>
    </citation>
    <scope>NUCLEOTIDE SEQUENCE [LARGE SCALE GENOMIC DNA]</scope>
    <source>
        <strain evidence="4">Z151</strain>
    </source>
</reference>
<evidence type="ECO:0008006" key="5">
    <source>
        <dbReference type="Google" id="ProtNLM"/>
    </source>
</evidence>
<feature type="region of interest" description="Disordered" evidence="1">
    <location>
        <begin position="501"/>
        <end position="527"/>
    </location>
</feature>
<feature type="region of interest" description="Disordered" evidence="1">
    <location>
        <begin position="238"/>
        <end position="270"/>
    </location>
</feature>
<protein>
    <recommendedName>
        <fullName evidence="5">KASH domain-containing protein</fullName>
    </recommendedName>
</protein>
<keyword evidence="4" id="KW-1185">Reference proteome</keyword>
<proteinExistence type="predicted"/>
<organism evidence="3 4">
    <name type="scientific">Hypsibius exemplaris</name>
    <name type="common">Freshwater tardigrade</name>
    <dbReference type="NCBI Taxonomy" id="2072580"/>
    <lineage>
        <taxon>Eukaryota</taxon>
        <taxon>Metazoa</taxon>
        <taxon>Ecdysozoa</taxon>
        <taxon>Tardigrada</taxon>
        <taxon>Eutardigrada</taxon>
        <taxon>Parachela</taxon>
        <taxon>Hypsibioidea</taxon>
        <taxon>Hypsibiidae</taxon>
        <taxon>Hypsibius</taxon>
    </lineage>
</organism>
<gene>
    <name evidence="3" type="ORF">BV898_03352</name>
</gene>